<protein>
    <recommendedName>
        <fullName evidence="10">FAD/NAD(P)-binding domain-containing protein</fullName>
    </recommendedName>
</protein>
<gene>
    <name evidence="8" type="ORF">AMS68_000033</name>
</gene>
<name>A0A6H0XIH1_9PEZI</name>
<keyword evidence="7" id="KW-0503">Monooxygenase</keyword>
<reference evidence="8 9" key="1">
    <citation type="journal article" date="2016" name="Sci. Rep.">
        <title>Peltaster fructicola genome reveals evolution from an invasive phytopathogen to an ectophytic parasite.</title>
        <authorList>
            <person name="Xu C."/>
            <person name="Chen H."/>
            <person name="Gleason M.L."/>
            <person name="Xu J.R."/>
            <person name="Liu H."/>
            <person name="Zhang R."/>
            <person name="Sun G."/>
        </authorList>
    </citation>
    <scope>NUCLEOTIDE SEQUENCE [LARGE SCALE GENOMIC DNA]</scope>
    <source>
        <strain evidence="8 9">LNHT1506</strain>
    </source>
</reference>
<dbReference type="Gene3D" id="3.50.50.60">
    <property type="entry name" value="FAD/NAD(P)-binding domain"/>
    <property type="match status" value="2"/>
</dbReference>
<dbReference type="InterPro" id="IPR050775">
    <property type="entry name" value="FAD-binding_Monooxygenases"/>
</dbReference>
<dbReference type="PRINTS" id="PR00411">
    <property type="entry name" value="PNDRDTASEI"/>
</dbReference>
<evidence type="ECO:0000313" key="8">
    <source>
        <dbReference type="EMBL" id="QIW94515.1"/>
    </source>
</evidence>
<evidence type="ECO:0000256" key="5">
    <source>
        <dbReference type="ARBA" id="ARBA00022857"/>
    </source>
</evidence>
<keyword evidence="6" id="KW-0560">Oxidoreductase</keyword>
<evidence type="ECO:0000256" key="2">
    <source>
        <dbReference type="ARBA" id="ARBA00010139"/>
    </source>
</evidence>
<keyword evidence="9" id="KW-1185">Reference proteome</keyword>
<dbReference type="OrthoDB" id="66881at2759"/>
<dbReference type="InterPro" id="IPR036188">
    <property type="entry name" value="FAD/NAD-bd_sf"/>
</dbReference>
<evidence type="ECO:0000256" key="4">
    <source>
        <dbReference type="ARBA" id="ARBA00022827"/>
    </source>
</evidence>
<dbReference type="PANTHER" id="PTHR43098">
    <property type="entry name" value="L-ORNITHINE N(5)-MONOOXYGENASE-RELATED"/>
    <property type="match status" value="1"/>
</dbReference>
<comment type="similarity">
    <text evidence="2">Belongs to the FAD-binding monooxygenase family.</text>
</comment>
<proteinExistence type="inferred from homology"/>
<keyword evidence="4" id="KW-0274">FAD</keyword>
<evidence type="ECO:0000256" key="7">
    <source>
        <dbReference type="ARBA" id="ARBA00023033"/>
    </source>
</evidence>
<dbReference type="Pfam" id="PF00743">
    <property type="entry name" value="FMO-like"/>
    <property type="match status" value="1"/>
</dbReference>
<dbReference type="EMBL" id="CP051139">
    <property type="protein sequence ID" value="QIW94515.1"/>
    <property type="molecule type" value="Genomic_DNA"/>
</dbReference>
<evidence type="ECO:0000256" key="1">
    <source>
        <dbReference type="ARBA" id="ARBA00001974"/>
    </source>
</evidence>
<evidence type="ECO:0000256" key="6">
    <source>
        <dbReference type="ARBA" id="ARBA00023002"/>
    </source>
</evidence>
<dbReference type="GO" id="GO:0050661">
    <property type="term" value="F:NADP binding"/>
    <property type="evidence" value="ECO:0007669"/>
    <property type="project" value="InterPro"/>
</dbReference>
<keyword evidence="3" id="KW-0285">Flavoprotein</keyword>
<organism evidence="8 9">
    <name type="scientific">Peltaster fructicola</name>
    <dbReference type="NCBI Taxonomy" id="286661"/>
    <lineage>
        <taxon>Eukaryota</taxon>
        <taxon>Fungi</taxon>
        <taxon>Dikarya</taxon>
        <taxon>Ascomycota</taxon>
        <taxon>Pezizomycotina</taxon>
        <taxon>Dothideomycetes</taxon>
        <taxon>Dothideomycetes incertae sedis</taxon>
        <taxon>Peltaster</taxon>
    </lineage>
</organism>
<dbReference type="GO" id="GO:0050660">
    <property type="term" value="F:flavin adenine dinucleotide binding"/>
    <property type="evidence" value="ECO:0007669"/>
    <property type="project" value="InterPro"/>
</dbReference>
<evidence type="ECO:0000313" key="9">
    <source>
        <dbReference type="Proteomes" id="UP000503462"/>
    </source>
</evidence>
<accession>A0A6H0XIH1</accession>
<dbReference type="Proteomes" id="UP000503462">
    <property type="component" value="Chromosome 1"/>
</dbReference>
<keyword evidence="5" id="KW-0521">NADP</keyword>
<dbReference type="SUPFAM" id="SSF51905">
    <property type="entry name" value="FAD/NAD(P)-binding domain"/>
    <property type="match status" value="2"/>
</dbReference>
<dbReference type="AlphaFoldDB" id="A0A6H0XIH1"/>
<dbReference type="GO" id="GO:0004499">
    <property type="term" value="F:N,N-dimethylaniline monooxygenase activity"/>
    <property type="evidence" value="ECO:0007669"/>
    <property type="project" value="InterPro"/>
</dbReference>
<sequence>MGDPGSEVKPERILKRDLHQLSQAAKEGPQYADGLDLDVLIVGAGFGGLYSLYQCRKQGLKTVLYDAGTDFGGTWRFNVYPGARVDSPVPIYELSIPEVYNDWYWTTNYPDWEEIQSYFTFAAKKLDAYKDSCFNTVVISSEFDEASSKWIVKTQDGRTVKTKFLIVAAGFAAKRYIPGYESLDTFKGEIHHSSFWPAEGVDYKNKRVAIIGTGASGVQMVQEMGPVASQVDVYQRTPNLALPMGKKPMTKEQQDGLKPFYPKIHAYRERCFAGFDYDLLERNTFDDTPEEREEHFEKLWAQQGFGLWLGGYSDYLKDAKANREAYNFWRKKQMTRVKNPEKQRILFPEEPPHPFGVKRPCLEQCFYEVLDRDNVGIIDINERDGNPIKCFTEKGIVTKDGVEREYDIIGLATGFDVVTGGMTNMGLKSINGTYLKDEWQKGADTYLGTTIAGYPNLFHLYGPHGPTLLSNGPTSVEIQVRWIKDAIKQINKQNIKYINPTKEASDAWKQRIIDLGNATLFPTTRSTYMGSSIPGKQMEMTCYAGGCGTYCDEIREKLQGWQGFEVVKA</sequence>
<evidence type="ECO:0000256" key="3">
    <source>
        <dbReference type="ARBA" id="ARBA00022630"/>
    </source>
</evidence>
<comment type="cofactor">
    <cofactor evidence="1">
        <name>FAD</name>
        <dbReference type="ChEBI" id="CHEBI:57692"/>
    </cofactor>
</comment>
<dbReference type="PANTHER" id="PTHR43098:SF3">
    <property type="entry name" value="L-ORNITHINE N(5)-MONOOXYGENASE-RELATED"/>
    <property type="match status" value="1"/>
</dbReference>
<evidence type="ECO:0008006" key="10">
    <source>
        <dbReference type="Google" id="ProtNLM"/>
    </source>
</evidence>
<dbReference type="InterPro" id="IPR020946">
    <property type="entry name" value="Flavin_mOase-like"/>
</dbReference>